<accession>A0A7K1XUV8</accession>
<dbReference type="AlphaFoldDB" id="A0A7K1XUV8"/>
<dbReference type="GO" id="GO:0003677">
    <property type="term" value="F:DNA binding"/>
    <property type="evidence" value="ECO:0007669"/>
    <property type="project" value="UniProtKB-UniRule"/>
</dbReference>
<dbReference type="Gene3D" id="1.10.357.10">
    <property type="entry name" value="Tetracycline Repressor, domain 2"/>
    <property type="match status" value="1"/>
</dbReference>
<dbReference type="InterPro" id="IPR009057">
    <property type="entry name" value="Homeodomain-like_sf"/>
</dbReference>
<sequence length="193" mass="21607">MARTKDFDEREVLSKAVCLFWHKGYNGTSMQELVDHLAISRSSLYDTYGDKHTLYLKALEFYQASSVGQMCDTVTNAASAKAAIQQLLRLVTRDLLNDEQNKGCFMVNAEVEVAAHDPEVKDIIRKNEQQIEDSFHKAIQLGQENGEIANKQDARALARFFLNTVKGIRVSAKSTTDKGLFKDIIETAMSVLG</sequence>
<evidence type="ECO:0000313" key="7">
    <source>
        <dbReference type="Proteomes" id="UP000451233"/>
    </source>
</evidence>
<dbReference type="PROSITE" id="PS50977">
    <property type="entry name" value="HTH_TETR_2"/>
    <property type="match status" value="1"/>
</dbReference>
<dbReference type="Proteomes" id="UP000451233">
    <property type="component" value="Unassembled WGS sequence"/>
</dbReference>
<dbReference type="PANTHER" id="PTHR47506">
    <property type="entry name" value="TRANSCRIPTIONAL REGULATORY PROTEIN"/>
    <property type="match status" value="1"/>
</dbReference>
<evidence type="ECO:0000256" key="3">
    <source>
        <dbReference type="ARBA" id="ARBA00023163"/>
    </source>
</evidence>
<evidence type="ECO:0000259" key="5">
    <source>
        <dbReference type="PROSITE" id="PS50977"/>
    </source>
</evidence>
<keyword evidence="2 4" id="KW-0238">DNA-binding</keyword>
<dbReference type="SUPFAM" id="SSF46689">
    <property type="entry name" value="Homeodomain-like"/>
    <property type="match status" value="1"/>
</dbReference>
<dbReference type="EMBL" id="WVHS01000001">
    <property type="protein sequence ID" value="MXV14276.1"/>
    <property type="molecule type" value="Genomic_DNA"/>
</dbReference>
<feature type="domain" description="HTH tetR-type" evidence="5">
    <location>
        <begin position="6"/>
        <end position="66"/>
    </location>
</feature>
<dbReference type="Gene3D" id="1.10.10.60">
    <property type="entry name" value="Homeodomain-like"/>
    <property type="match status" value="1"/>
</dbReference>
<dbReference type="InterPro" id="IPR011075">
    <property type="entry name" value="TetR_C"/>
</dbReference>
<comment type="caution">
    <text evidence="6">The sequence shown here is derived from an EMBL/GenBank/DDBJ whole genome shotgun (WGS) entry which is preliminary data.</text>
</comment>
<dbReference type="PANTHER" id="PTHR47506:SF1">
    <property type="entry name" value="HTH-TYPE TRANSCRIPTIONAL REGULATOR YJDC"/>
    <property type="match status" value="1"/>
</dbReference>
<organism evidence="6 7">
    <name type="scientific">Hufsiella ginkgonis</name>
    <dbReference type="NCBI Taxonomy" id="2695274"/>
    <lineage>
        <taxon>Bacteria</taxon>
        <taxon>Pseudomonadati</taxon>
        <taxon>Bacteroidota</taxon>
        <taxon>Sphingobacteriia</taxon>
        <taxon>Sphingobacteriales</taxon>
        <taxon>Sphingobacteriaceae</taxon>
        <taxon>Hufsiella</taxon>
    </lineage>
</organism>
<dbReference type="InterPro" id="IPR036271">
    <property type="entry name" value="Tet_transcr_reg_TetR-rel_C_sf"/>
</dbReference>
<keyword evidence="7" id="KW-1185">Reference proteome</keyword>
<dbReference type="RefSeq" id="WP_160905258.1">
    <property type="nucleotide sequence ID" value="NZ_WVHS01000001.1"/>
</dbReference>
<keyword evidence="1" id="KW-0805">Transcription regulation</keyword>
<evidence type="ECO:0000256" key="2">
    <source>
        <dbReference type="ARBA" id="ARBA00023125"/>
    </source>
</evidence>
<gene>
    <name evidence="6" type="ORF">GS398_03120</name>
</gene>
<evidence type="ECO:0000256" key="1">
    <source>
        <dbReference type="ARBA" id="ARBA00023015"/>
    </source>
</evidence>
<name>A0A7K1XUV8_9SPHI</name>
<evidence type="ECO:0000256" key="4">
    <source>
        <dbReference type="PROSITE-ProRule" id="PRU00335"/>
    </source>
</evidence>
<dbReference type="SUPFAM" id="SSF48498">
    <property type="entry name" value="Tetracyclin repressor-like, C-terminal domain"/>
    <property type="match status" value="1"/>
</dbReference>
<keyword evidence="3" id="KW-0804">Transcription</keyword>
<dbReference type="Pfam" id="PF16925">
    <property type="entry name" value="TetR_C_13"/>
    <property type="match status" value="1"/>
</dbReference>
<dbReference type="InterPro" id="IPR001647">
    <property type="entry name" value="HTH_TetR"/>
</dbReference>
<protein>
    <submittedName>
        <fullName evidence="6">TetR family transcriptional regulator</fullName>
    </submittedName>
</protein>
<feature type="DNA-binding region" description="H-T-H motif" evidence="4">
    <location>
        <begin position="29"/>
        <end position="48"/>
    </location>
</feature>
<reference evidence="6 7" key="1">
    <citation type="submission" date="2019-11" db="EMBL/GenBank/DDBJ databases">
        <title>Pedobacter sp. HMF7056 Genome sequencing and assembly.</title>
        <authorList>
            <person name="Kang H."/>
            <person name="Kim H."/>
            <person name="Joh K."/>
        </authorList>
    </citation>
    <scope>NUCLEOTIDE SEQUENCE [LARGE SCALE GENOMIC DNA]</scope>
    <source>
        <strain evidence="6 7">HMF7056</strain>
    </source>
</reference>
<evidence type="ECO:0000313" key="6">
    <source>
        <dbReference type="EMBL" id="MXV14276.1"/>
    </source>
</evidence>
<proteinExistence type="predicted"/>
<dbReference type="Pfam" id="PF00440">
    <property type="entry name" value="TetR_N"/>
    <property type="match status" value="1"/>
</dbReference>